<feature type="region of interest" description="Disordered" evidence="3">
    <location>
        <begin position="33"/>
        <end position="56"/>
    </location>
</feature>
<feature type="binding site" evidence="2">
    <location>
        <position position="477"/>
    </location>
    <ligand>
        <name>L-glutamate</name>
        <dbReference type="ChEBI" id="CHEBI:29985"/>
    </ligand>
</feature>
<feature type="binding site" evidence="2">
    <location>
        <position position="165"/>
    </location>
    <ligand>
        <name>L-glutamate</name>
        <dbReference type="ChEBI" id="CHEBI:29985"/>
    </ligand>
</feature>
<keyword evidence="4" id="KW-0812">Transmembrane</keyword>
<evidence type="ECO:0000256" key="1">
    <source>
        <dbReference type="PIRSR" id="PIRSR600101-1"/>
    </source>
</evidence>
<evidence type="ECO:0000256" key="2">
    <source>
        <dbReference type="PIRSR" id="PIRSR600101-2"/>
    </source>
</evidence>
<organism evidence="5 6">
    <name type="scientific">Elysia crispata</name>
    <name type="common">lettuce slug</name>
    <dbReference type="NCBI Taxonomy" id="231223"/>
    <lineage>
        <taxon>Eukaryota</taxon>
        <taxon>Metazoa</taxon>
        <taxon>Spiralia</taxon>
        <taxon>Lophotrochozoa</taxon>
        <taxon>Mollusca</taxon>
        <taxon>Gastropoda</taxon>
        <taxon>Heterobranchia</taxon>
        <taxon>Euthyneura</taxon>
        <taxon>Panpulmonata</taxon>
        <taxon>Sacoglossa</taxon>
        <taxon>Placobranchoidea</taxon>
        <taxon>Plakobranchidae</taxon>
        <taxon>Elysia</taxon>
    </lineage>
</organism>
<feature type="active site" description="Nucleophile" evidence="1">
    <location>
        <position position="435"/>
    </location>
</feature>
<evidence type="ECO:0000256" key="4">
    <source>
        <dbReference type="SAM" id="Phobius"/>
    </source>
</evidence>
<sequence>MESIEQPFDSLARLREGDTSDKLELIDNAASQKHIGNGSSPEAENSPLHQNKATNSILHGPQNHGLRVIIISSIVFALAVTVALILTIFLEPKQVHGHAAVSSQDSRCSRLGLNIIRQGGNAVDAAVATAFCYSVVNPAHGGLGGGGFALVHDHKFQKSWGYNFREQAPAASSLDMIISEGAEQSMKSVGVPGFVKGLYHIHSQHGVLPWKDLVHPSIELAESGVIVSQELAEMLDLYANKKTFEKEPLRSIFLTRDGNFKTVNNTFRLVALAKTLERVRDNPDNFYTGSLADEFVNEVRKAGGIITRQDMEDYKVDSLDVLETKLKELTVLGLPPPAGGVQVGLMLNMIDKLGWKKDQDKDGLLYHQLIETYKFGYGHRALLGDPSSNAGMGATVAALLTPEFAASLVDRINNNHTFTDPAYYGGGIPASDKGTTHISVIDSSELMVSLSVSLNYPFGNQVMLSDLGMFLNNELMDFDTNSSSPNALAPGKRPMSSIAPTVLIHKEHPCSHRVILGGVGGARITTALVETIVNSVIFKKNISSAVDAPRLRNELEPPDTYCENGFSEKIRSVLESKGHTLKPDPLTPYSPKIMAVEKTNDDVKACADYRTHGGPAAQF</sequence>
<reference evidence="5" key="1">
    <citation type="journal article" date="2023" name="G3 (Bethesda)">
        <title>A reference genome for the long-term kleptoplast-retaining sea slug Elysia crispata morphotype clarki.</title>
        <authorList>
            <person name="Eastman K.E."/>
            <person name="Pendleton A.L."/>
            <person name="Shaikh M.A."/>
            <person name="Suttiyut T."/>
            <person name="Ogas R."/>
            <person name="Tomko P."/>
            <person name="Gavelis G."/>
            <person name="Widhalm J.R."/>
            <person name="Wisecaver J.H."/>
        </authorList>
    </citation>
    <scope>NUCLEOTIDE SEQUENCE</scope>
    <source>
        <strain evidence="5">ECLA1</strain>
    </source>
</reference>
<dbReference type="PANTHER" id="PTHR11686:SF54">
    <property type="entry name" value="GLUTATHIONE HYDROLASE 7"/>
    <property type="match status" value="1"/>
</dbReference>
<accession>A0AAE1DNN0</accession>
<evidence type="ECO:0000313" key="5">
    <source>
        <dbReference type="EMBL" id="KAK3777269.1"/>
    </source>
</evidence>
<evidence type="ECO:0008006" key="7">
    <source>
        <dbReference type="Google" id="ProtNLM"/>
    </source>
</evidence>
<feature type="binding site" evidence="2">
    <location>
        <begin position="496"/>
        <end position="497"/>
    </location>
    <ligand>
        <name>L-glutamate</name>
        <dbReference type="ChEBI" id="CHEBI:29985"/>
    </ligand>
</feature>
<dbReference type="InterPro" id="IPR029055">
    <property type="entry name" value="Ntn_hydrolases_N"/>
</dbReference>
<dbReference type="SUPFAM" id="SSF56235">
    <property type="entry name" value="N-terminal nucleophile aminohydrolases (Ntn hydrolases)"/>
    <property type="match status" value="1"/>
</dbReference>
<keyword evidence="4" id="KW-0472">Membrane</keyword>
<protein>
    <recommendedName>
        <fullName evidence="7">Gamma-glutamyltransferase</fullName>
    </recommendedName>
</protein>
<dbReference type="EMBL" id="JAWDGP010003103">
    <property type="protein sequence ID" value="KAK3777269.1"/>
    <property type="molecule type" value="Genomic_DNA"/>
</dbReference>
<proteinExistence type="predicted"/>
<dbReference type="Proteomes" id="UP001283361">
    <property type="component" value="Unassembled WGS sequence"/>
</dbReference>
<dbReference type="InterPro" id="IPR043138">
    <property type="entry name" value="GGT_lsub"/>
</dbReference>
<dbReference type="Gene3D" id="3.60.20.40">
    <property type="match status" value="1"/>
</dbReference>
<feature type="transmembrane region" description="Helical" evidence="4">
    <location>
        <begin position="68"/>
        <end position="90"/>
    </location>
</feature>
<feature type="binding site" evidence="2">
    <location>
        <begin position="453"/>
        <end position="455"/>
    </location>
    <ligand>
        <name>L-glutamate</name>
        <dbReference type="ChEBI" id="CHEBI:29985"/>
    </ligand>
</feature>
<dbReference type="AlphaFoldDB" id="A0AAE1DNN0"/>
<dbReference type="PANTHER" id="PTHR11686">
    <property type="entry name" value="GAMMA GLUTAMYL TRANSPEPTIDASE"/>
    <property type="match status" value="1"/>
</dbReference>
<dbReference type="Gene3D" id="1.10.246.130">
    <property type="match status" value="1"/>
</dbReference>
<feature type="compositionally biased region" description="Polar residues" evidence="3">
    <location>
        <begin position="37"/>
        <end position="56"/>
    </location>
</feature>
<dbReference type="GO" id="GO:0005886">
    <property type="term" value="C:plasma membrane"/>
    <property type="evidence" value="ECO:0007669"/>
    <property type="project" value="TreeGrafter"/>
</dbReference>
<keyword evidence="6" id="KW-1185">Reference proteome</keyword>
<dbReference type="InterPro" id="IPR043137">
    <property type="entry name" value="GGT_ssub_C"/>
</dbReference>
<gene>
    <name evidence="5" type="ORF">RRG08_013471</name>
</gene>
<comment type="caution">
    <text evidence="5">The sequence shown here is derived from an EMBL/GenBank/DDBJ whole genome shotgun (WGS) entry which is preliminary data.</text>
</comment>
<dbReference type="Pfam" id="PF01019">
    <property type="entry name" value="G_glu_transpept"/>
    <property type="match status" value="1"/>
</dbReference>
<dbReference type="InterPro" id="IPR000101">
    <property type="entry name" value="GGT_peptidase"/>
</dbReference>
<dbReference type="GO" id="GO:0006751">
    <property type="term" value="P:glutathione catabolic process"/>
    <property type="evidence" value="ECO:0007669"/>
    <property type="project" value="InterPro"/>
</dbReference>
<evidence type="ECO:0000313" key="6">
    <source>
        <dbReference type="Proteomes" id="UP001283361"/>
    </source>
</evidence>
<dbReference type="GO" id="GO:0036374">
    <property type="term" value="F:glutathione hydrolase activity"/>
    <property type="evidence" value="ECO:0007669"/>
    <property type="project" value="InterPro"/>
</dbReference>
<name>A0AAE1DNN0_9GAST</name>
<evidence type="ECO:0000256" key="3">
    <source>
        <dbReference type="SAM" id="MobiDB-lite"/>
    </source>
</evidence>
<feature type="binding site" evidence="2">
    <location>
        <position position="521"/>
    </location>
    <ligand>
        <name>L-glutamate</name>
        <dbReference type="ChEBI" id="CHEBI:29985"/>
    </ligand>
</feature>
<dbReference type="PRINTS" id="PR01210">
    <property type="entry name" value="GGTRANSPTASE"/>
</dbReference>
<keyword evidence="4" id="KW-1133">Transmembrane helix</keyword>